<keyword evidence="2" id="KW-0472">Membrane</keyword>
<dbReference type="Proteomes" id="UP001396898">
    <property type="component" value="Unassembled WGS sequence"/>
</dbReference>
<dbReference type="EMBL" id="JAQQWI010000015">
    <property type="protein sequence ID" value="KAK8013054.1"/>
    <property type="molecule type" value="Genomic_DNA"/>
</dbReference>
<keyword evidence="2" id="KW-1133">Transmembrane helix</keyword>
<protein>
    <submittedName>
        <fullName evidence="3">Uncharacterized protein</fullName>
    </submittedName>
</protein>
<gene>
    <name evidence="3" type="ORF">PG991_010429</name>
</gene>
<evidence type="ECO:0000256" key="2">
    <source>
        <dbReference type="SAM" id="Phobius"/>
    </source>
</evidence>
<sequence length="111" mass="11852">MSSEPATLSPEVIVSLALGIPSLVVAVASLIVGVASLLMACLTYRKQNSPKPASRTSSWPLQPFPRLAQNGARDTWSSAEHSGGGNDKDPILPRAASTSWERPLRDRRTNS</sequence>
<keyword evidence="4" id="KW-1185">Reference proteome</keyword>
<feature type="transmembrane region" description="Helical" evidence="2">
    <location>
        <begin position="12"/>
        <end position="42"/>
    </location>
</feature>
<evidence type="ECO:0000313" key="3">
    <source>
        <dbReference type="EMBL" id="KAK8013054.1"/>
    </source>
</evidence>
<evidence type="ECO:0000256" key="1">
    <source>
        <dbReference type="SAM" id="MobiDB-lite"/>
    </source>
</evidence>
<feature type="compositionally biased region" description="Polar residues" evidence="1">
    <location>
        <begin position="48"/>
        <end position="60"/>
    </location>
</feature>
<comment type="caution">
    <text evidence="3">The sequence shown here is derived from an EMBL/GenBank/DDBJ whole genome shotgun (WGS) entry which is preliminary data.</text>
</comment>
<name>A0ABR1RKI1_9PEZI</name>
<accession>A0ABR1RKI1</accession>
<feature type="region of interest" description="Disordered" evidence="1">
    <location>
        <begin position="48"/>
        <end position="111"/>
    </location>
</feature>
<reference evidence="3 4" key="1">
    <citation type="submission" date="2023-01" db="EMBL/GenBank/DDBJ databases">
        <title>Analysis of 21 Apiospora genomes using comparative genomics revels a genus with tremendous synthesis potential of carbohydrate active enzymes and secondary metabolites.</title>
        <authorList>
            <person name="Sorensen T."/>
        </authorList>
    </citation>
    <scope>NUCLEOTIDE SEQUENCE [LARGE SCALE GENOMIC DNA]</scope>
    <source>
        <strain evidence="3 4">CBS 20057</strain>
    </source>
</reference>
<organism evidence="3 4">
    <name type="scientific">Apiospora marii</name>
    <dbReference type="NCBI Taxonomy" id="335849"/>
    <lineage>
        <taxon>Eukaryota</taxon>
        <taxon>Fungi</taxon>
        <taxon>Dikarya</taxon>
        <taxon>Ascomycota</taxon>
        <taxon>Pezizomycotina</taxon>
        <taxon>Sordariomycetes</taxon>
        <taxon>Xylariomycetidae</taxon>
        <taxon>Amphisphaeriales</taxon>
        <taxon>Apiosporaceae</taxon>
        <taxon>Apiospora</taxon>
    </lineage>
</organism>
<proteinExistence type="predicted"/>
<keyword evidence="2" id="KW-0812">Transmembrane</keyword>
<evidence type="ECO:0000313" key="4">
    <source>
        <dbReference type="Proteomes" id="UP001396898"/>
    </source>
</evidence>
<feature type="compositionally biased region" description="Basic and acidic residues" evidence="1">
    <location>
        <begin position="102"/>
        <end position="111"/>
    </location>
</feature>